<dbReference type="EMBL" id="GHES01039043">
    <property type="protein sequence ID" value="MPA69602.1"/>
    <property type="molecule type" value="Transcribed_RNA"/>
</dbReference>
<evidence type="ECO:0008006" key="3">
    <source>
        <dbReference type="Google" id="ProtNLM"/>
    </source>
</evidence>
<sequence>MVDITTARVEINFQICAYASSRGSAEEVGCSVKMKRQSWLCTLVTQLSLCFALFLALNMGQPRKPIYHNRSGSRPIDIYFISVTGGFRPLKEQTHLLKQMEKVVKAYKARFVVNISELGEDDQLMLNATWYFQSLKVPWYTTRALKGQGADYFLKQIKIPYEKTLDVIAMDTGSLQDPSNGNGNDQLHWLTRTLEASNSSWQIVVGFNSLVACDENTDQMEAKQVFEPLYDILLKYGANAYLSGQSCANYIRKGVTAHIRNTGQTDKGPFFTSINQGLVFNKKIFNGFLLHRVSPLEFVTYFVTLTGEVMHKIELQQMGKEVM</sequence>
<keyword evidence="1" id="KW-0812">Transmembrane</keyword>
<dbReference type="SUPFAM" id="SSF56300">
    <property type="entry name" value="Metallo-dependent phosphatases"/>
    <property type="match status" value="1"/>
</dbReference>
<name>A0A5B7BKU4_DAVIN</name>
<dbReference type="Gene3D" id="3.60.21.10">
    <property type="match status" value="1"/>
</dbReference>
<dbReference type="AlphaFoldDB" id="A0A5B7BKU4"/>
<evidence type="ECO:0000256" key="1">
    <source>
        <dbReference type="SAM" id="Phobius"/>
    </source>
</evidence>
<protein>
    <recommendedName>
        <fullName evidence="3">Tartrate-resistant acid phosphatase type 5</fullName>
    </recommendedName>
</protein>
<dbReference type="PANTHER" id="PTHR32254:SF5">
    <property type="entry name" value="CALCINEURIN-LIKE METALLO-PHOSPHOESTERASE SUPERFAMILY PROTEIN"/>
    <property type="match status" value="1"/>
</dbReference>
<dbReference type="InterPro" id="IPR029052">
    <property type="entry name" value="Metallo-depent_PP-like"/>
</dbReference>
<reference evidence="2" key="1">
    <citation type="submission" date="2019-08" db="EMBL/GenBank/DDBJ databases">
        <title>Reference gene set and small RNA set construction with multiple tissues from Davidia involucrata Baill.</title>
        <authorList>
            <person name="Yang H."/>
            <person name="Zhou C."/>
            <person name="Li G."/>
            <person name="Wang J."/>
            <person name="Gao P."/>
            <person name="Wang M."/>
            <person name="Wang R."/>
            <person name="Zhao Y."/>
        </authorList>
    </citation>
    <scope>NUCLEOTIDE SEQUENCE</scope>
    <source>
        <tissue evidence="2">Mixed with DoveR01_LX</tissue>
    </source>
</reference>
<keyword evidence="1" id="KW-1133">Transmembrane helix</keyword>
<feature type="transmembrane region" description="Helical" evidence="1">
    <location>
        <begin position="39"/>
        <end position="60"/>
    </location>
</feature>
<evidence type="ECO:0000313" key="2">
    <source>
        <dbReference type="EMBL" id="MPA69602.1"/>
    </source>
</evidence>
<organism evidence="2">
    <name type="scientific">Davidia involucrata</name>
    <name type="common">Dove tree</name>
    <dbReference type="NCBI Taxonomy" id="16924"/>
    <lineage>
        <taxon>Eukaryota</taxon>
        <taxon>Viridiplantae</taxon>
        <taxon>Streptophyta</taxon>
        <taxon>Embryophyta</taxon>
        <taxon>Tracheophyta</taxon>
        <taxon>Spermatophyta</taxon>
        <taxon>Magnoliopsida</taxon>
        <taxon>eudicotyledons</taxon>
        <taxon>Gunneridae</taxon>
        <taxon>Pentapetalae</taxon>
        <taxon>asterids</taxon>
        <taxon>Cornales</taxon>
        <taxon>Nyssaceae</taxon>
        <taxon>Davidia</taxon>
    </lineage>
</organism>
<keyword evidence="1" id="KW-0472">Membrane</keyword>
<proteinExistence type="predicted"/>
<gene>
    <name evidence="2" type="ORF">Din_039043</name>
</gene>
<dbReference type="PANTHER" id="PTHR32254">
    <property type="entry name" value="EXPRESSED PROTEIN"/>
    <property type="match status" value="1"/>
</dbReference>
<accession>A0A5B7BKU4</accession>